<comment type="function">
    <text evidence="6 7">Catalyzes a reversible aldol reaction between acetaldehyde and D-glyceraldehyde 3-phosphate to generate 2-deoxy-D-ribose 5-phosphate.</text>
</comment>
<dbReference type="CDD" id="cd00959">
    <property type="entry name" value="DeoC"/>
    <property type="match status" value="1"/>
</dbReference>
<dbReference type="InterPro" id="IPR013785">
    <property type="entry name" value="Aldolase_TIM"/>
</dbReference>
<protein>
    <recommendedName>
        <fullName evidence="7">Deoxyribose-phosphate aldolase</fullName>
        <shortName evidence="7">DERA</shortName>
        <ecNumber evidence="7">4.1.2.4</ecNumber>
    </recommendedName>
    <alternativeName>
        <fullName evidence="7">2-deoxy-D-ribose 5-phosphate aldolase</fullName>
    </alternativeName>
    <alternativeName>
        <fullName evidence="7">Phosphodeoxyriboaldolase</fullName>
        <shortName evidence="7">Deoxyriboaldolase</shortName>
    </alternativeName>
</protein>
<keyword evidence="11" id="KW-1185">Reference proteome</keyword>
<dbReference type="SMART" id="SM01133">
    <property type="entry name" value="DeoC"/>
    <property type="match status" value="1"/>
</dbReference>
<dbReference type="SUPFAM" id="SSF51569">
    <property type="entry name" value="Aldolase"/>
    <property type="match status" value="1"/>
</dbReference>
<dbReference type="Proteomes" id="UP000260773">
    <property type="component" value="Unassembled WGS sequence"/>
</dbReference>
<evidence type="ECO:0000256" key="6">
    <source>
        <dbReference type="ARBA" id="ARBA00056337"/>
    </source>
</evidence>
<dbReference type="RefSeq" id="WP_117528821.1">
    <property type="nucleotide sequence ID" value="NZ_JAQCWV010000003.1"/>
</dbReference>
<dbReference type="InterPro" id="IPR028581">
    <property type="entry name" value="DeoC_typeI"/>
</dbReference>
<feature type="active site" description="Proton donor/acceptor" evidence="7">
    <location>
        <position position="182"/>
    </location>
</feature>
<dbReference type="GO" id="GO:0005737">
    <property type="term" value="C:cytoplasm"/>
    <property type="evidence" value="ECO:0007669"/>
    <property type="project" value="UniProtKB-SubCell"/>
</dbReference>
<proteinExistence type="inferred from homology"/>
<evidence type="ECO:0000313" key="11">
    <source>
        <dbReference type="Proteomes" id="UP000261231"/>
    </source>
</evidence>
<keyword evidence="3 7" id="KW-0456">Lyase</keyword>
<dbReference type="NCBIfam" id="TIGR00126">
    <property type="entry name" value="deoC"/>
    <property type="match status" value="1"/>
</dbReference>
<comment type="catalytic activity">
    <reaction evidence="5 7">
        <text>2-deoxy-D-ribose 5-phosphate = D-glyceraldehyde 3-phosphate + acetaldehyde</text>
        <dbReference type="Rhea" id="RHEA:12821"/>
        <dbReference type="ChEBI" id="CHEBI:15343"/>
        <dbReference type="ChEBI" id="CHEBI:59776"/>
        <dbReference type="ChEBI" id="CHEBI:62877"/>
        <dbReference type="EC" id="4.1.2.4"/>
    </reaction>
</comment>
<dbReference type="HAMAP" id="MF_00114">
    <property type="entry name" value="DeoC_type1"/>
    <property type="match status" value="1"/>
</dbReference>
<evidence type="ECO:0000256" key="1">
    <source>
        <dbReference type="ARBA" id="ARBA00010936"/>
    </source>
</evidence>
<dbReference type="Gene3D" id="3.20.20.70">
    <property type="entry name" value="Aldolase class I"/>
    <property type="match status" value="1"/>
</dbReference>
<dbReference type="InterPro" id="IPR002915">
    <property type="entry name" value="DeoC/FbaB/LacD_aldolase"/>
</dbReference>
<dbReference type="PANTHER" id="PTHR10889">
    <property type="entry name" value="DEOXYRIBOSE-PHOSPHATE ALDOLASE"/>
    <property type="match status" value="1"/>
</dbReference>
<organism evidence="8 10">
    <name type="scientific">Coprococcus catus</name>
    <dbReference type="NCBI Taxonomy" id="116085"/>
    <lineage>
        <taxon>Bacteria</taxon>
        <taxon>Bacillati</taxon>
        <taxon>Bacillota</taxon>
        <taxon>Clostridia</taxon>
        <taxon>Lachnospirales</taxon>
        <taxon>Lachnospiraceae</taxon>
        <taxon>Coprococcus</taxon>
    </lineage>
</organism>
<dbReference type="OrthoDB" id="9778711at2"/>
<dbReference type="UniPathway" id="UPA00002">
    <property type="reaction ID" value="UER00468"/>
</dbReference>
<gene>
    <name evidence="7 8" type="primary">deoC</name>
    <name evidence="8" type="ORF">DW070_12915</name>
    <name evidence="9" type="ORF">DW747_14750</name>
</gene>
<evidence type="ECO:0000313" key="8">
    <source>
        <dbReference type="EMBL" id="RGB76792.1"/>
    </source>
</evidence>
<dbReference type="EC" id="4.1.2.4" evidence="7"/>
<dbReference type="FunFam" id="3.20.20.70:FF:000044">
    <property type="entry name" value="Deoxyribose-phosphate aldolase"/>
    <property type="match status" value="1"/>
</dbReference>
<feature type="active site" description="Schiff-base intermediate with acetaldehyde" evidence="7">
    <location>
        <position position="153"/>
    </location>
</feature>
<dbReference type="InterPro" id="IPR011343">
    <property type="entry name" value="DeoC"/>
</dbReference>
<comment type="caution">
    <text evidence="8">The sequence shown here is derived from an EMBL/GenBank/DDBJ whole genome shotgun (WGS) entry which is preliminary data.</text>
</comment>
<accession>A0A3E2TIZ3</accession>
<comment type="similarity">
    <text evidence="1 7">Belongs to the DeoC/FbaB aldolase family. DeoC type 1 subfamily.</text>
</comment>
<evidence type="ECO:0000313" key="10">
    <source>
        <dbReference type="Proteomes" id="UP000260773"/>
    </source>
</evidence>
<evidence type="ECO:0000256" key="2">
    <source>
        <dbReference type="ARBA" id="ARBA00022490"/>
    </source>
</evidence>
<name>A0A3E2TIZ3_9FIRM</name>
<evidence type="ECO:0000313" key="9">
    <source>
        <dbReference type="EMBL" id="RGC43872.1"/>
    </source>
</evidence>
<dbReference type="Proteomes" id="UP000261231">
    <property type="component" value="Unassembled WGS sequence"/>
</dbReference>
<evidence type="ECO:0000256" key="7">
    <source>
        <dbReference type="HAMAP-Rule" id="MF_00114"/>
    </source>
</evidence>
<dbReference type="GO" id="GO:0004139">
    <property type="term" value="F:deoxyribose-phosphate aldolase activity"/>
    <property type="evidence" value="ECO:0007669"/>
    <property type="project" value="UniProtKB-UniRule"/>
</dbReference>
<dbReference type="EMBL" id="QVEP01000038">
    <property type="protein sequence ID" value="RGB76792.1"/>
    <property type="molecule type" value="Genomic_DNA"/>
</dbReference>
<evidence type="ECO:0000256" key="3">
    <source>
        <dbReference type="ARBA" id="ARBA00023239"/>
    </source>
</evidence>
<feature type="active site" description="Proton donor/acceptor" evidence="7">
    <location>
        <position position="91"/>
    </location>
</feature>
<reference evidence="10 11" key="1">
    <citation type="submission" date="2018-08" db="EMBL/GenBank/DDBJ databases">
        <title>A genome reference for cultivated species of the human gut microbiota.</title>
        <authorList>
            <person name="Zou Y."/>
            <person name="Xue W."/>
            <person name="Luo G."/>
        </authorList>
    </citation>
    <scope>NUCLEOTIDE SEQUENCE [LARGE SCALE GENOMIC DNA]</scope>
    <source>
        <strain evidence="8 10">AF45-17</strain>
        <strain evidence="9 11">AM28-39</strain>
    </source>
</reference>
<dbReference type="EMBL" id="QVFD01000019">
    <property type="protein sequence ID" value="RGC43872.1"/>
    <property type="molecule type" value="Genomic_DNA"/>
</dbReference>
<comment type="subcellular location">
    <subcellularLocation>
        <location evidence="7">Cytoplasm</location>
    </subcellularLocation>
</comment>
<dbReference type="AlphaFoldDB" id="A0A3E2TIZ3"/>
<dbReference type="GO" id="GO:0009264">
    <property type="term" value="P:deoxyribonucleotide catabolic process"/>
    <property type="evidence" value="ECO:0007669"/>
    <property type="project" value="UniProtKB-UniRule"/>
</dbReference>
<keyword evidence="4 7" id="KW-0704">Schiff base</keyword>
<dbReference type="GO" id="GO:0006018">
    <property type="term" value="P:2-deoxyribose 1-phosphate catabolic process"/>
    <property type="evidence" value="ECO:0007669"/>
    <property type="project" value="UniProtKB-UniRule"/>
</dbReference>
<comment type="pathway">
    <text evidence="7">Carbohydrate degradation; 2-deoxy-D-ribose 1-phosphate degradation; D-glyceraldehyde 3-phosphate and acetaldehyde from 2-deoxy-alpha-D-ribose 1-phosphate: step 2/2.</text>
</comment>
<dbReference type="PANTHER" id="PTHR10889:SF1">
    <property type="entry name" value="DEOXYRIBOSE-PHOSPHATE ALDOLASE"/>
    <property type="match status" value="1"/>
</dbReference>
<evidence type="ECO:0000256" key="5">
    <source>
        <dbReference type="ARBA" id="ARBA00048791"/>
    </source>
</evidence>
<dbReference type="Pfam" id="PF01791">
    <property type="entry name" value="DeoC"/>
    <property type="match status" value="1"/>
</dbReference>
<dbReference type="PIRSF" id="PIRSF001357">
    <property type="entry name" value="DeoC"/>
    <property type="match status" value="1"/>
</dbReference>
<keyword evidence="2 7" id="KW-0963">Cytoplasm</keyword>
<evidence type="ECO:0000256" key="4">
    <source>
        <dbReference type="ARBA" id="ARBA00023270"/>
    </source>
</evidence>
<sequence>MSRKEILQHVDHTLLAPTATWEELQILCDEAIKYETASVCVPPNRVKQVKDYLCGRMAVCTVVGFPNGYHTTAVKAMETEEVLDRGADEVDMVINLGWVKEKRFHDVQTEIHTLKDICDDKILKVIVETCFLTEEEKIKMCEVVTEAGADFIKTSTGFGSGGATFEDVALFAAHVGKNVRIKAAGGIGSFEDAKHFLELGASRLGTSRLIKIMELGQ</sequence>
<dbReference type="GO" id="GO:0016052">
    <property type="term" value="P:carbohydrate catabolic process"/>
    <property type="evidence" value="ECO:0007669"/>
    <property type="project" value="TreeGrafter"/>
</dbReference>